<dbReference type="Proteomes" id="UP000027195">
    <property type="component" value="Unassembled WGS sequence"/>
</dbReference>
<keyword evidence="3" id="KW-1185">Reference proteome</keyword>
<evidence type="ECO:0000313" key="2">
    <source>
        <dbReference type="EMBL" id="KDQ09261.1"/>
    </source>
</evidence>
<proteinExistence type="predicted"/>
<feature type="region of interest" description="Disordered" evidence="1">
    <location>
        <begin position="1"/>
        <end position="58"/>
    </location>
</feature>
<feature type="compositionally biased region" description="Polar residues" evidence="1">
    <location>
        <begin position="46"/>
        <end position="58"/>
    </location>
</feature>
<feature type="compositionally biased region" description="Polar residues" evidence="1">
    <location>
        <begin position="1"/>
        <end position="13"/>
    </location>
</feature>
<sequence length="389" mass="42514">MYTVSNSTVSNSMRRSRSTHRDSSQTGREHRDHYSARPRARRAASVTHSNSGYPSSSAVNATVTTYYTTTSKAQPNFTRAPHSTSSVPVAALAGGFPIHLQGSALAPTPSPQSSVRSHSQPKPSPSPPLQPQSLGRSQSQSQRPTLQRQQSSVHFTPDHVFLSLCASDTLRLFNLPSALSLKPFRKSIVPIWAGGVMRDREERAGWSLQFNGSPWTVSPDGREGIAARRLVCQIMVALAAQGLSYLATINPPRSSEAPYLVFASTPPDLTSQFFVICFSRSQRRLTIIDAPESVALAVANTMDHSIPCGGRGRWEAEGVHVFEMNATEKDIPQIPTLMAHMLKVISSYGFRLEATVPMGKHGFLGFGGRREVWVFRSIGWFKGQAGRKA</sequence>
<gene>
    <name evidence="2" type="ORF">BOTBODRAFT_58757</name>
</gene>
<dbReference type="InParanoid" id="A0A067MCE6"/>
<name>A0A067MCE6_BOTB1</name>
<reference evidence="3" key="1">
    <citation type="journal article" date="2014" name="Proc. Natl. Acad. Sci. U.S.A.">
        <title>Extensive sampling of basidiomycete genomes demonstrates inadequacy of the white-rot/brown-rot paradigm for wood decay fungi.</title>
        <authorList>
            <person name="Riley R."/>
            <person name="Salamov A.A."/>
            <person name="Brown D.W."/>
            <person name="Nagy L.G."/>
            <person name="Floudas D."/>
            <person name="Held B.W."/>
            <person name="Levasseur A."/>
            <person name="Lombard V."/>
            <person name="Morin E."/>
            <person name="Otillar R."/>
            <person name="Lindquist E.A."/>
            <person name="Sun H."/>
            <person name="LaButti K.M."/>
            <person name="Schmutz J."/>
            <person name="Jabbour D."/>
            <person name="Luo H."/>
            <person name="Baker S.E."/>
            <person name="Pisabarro A.G."/>
            <person name="Walton J.D."/>
            <person name="Blanchette R.A."/>
            <person name="Henrissat B."/>
            <person name="Martin F."/>
            <person name="Cullen D."/>
            <person name="Hibbett D.S."/>
            <person name="Grigoriev I.V."/>
        </authorList>
    </citation>
    <scope>NUCLEOTIDE SEQUENCE [LARGE SCALE GENOMIC DNA]</scope>
    <source>
        <strain evidence="3">FD-172 SS1</strain>
    </source>
</reference>
<evidence type="ECO:0000313" key="3">
    <source>
        <dbReference type="Proteomes" id="UP000027195"/>
    </source>
</evidence>
<dbReference type="AlphaFoldDB" id="A0A067MCE6"/>
<feature type="compositionally biased region" description="Low complexity" evidence="1">
    <location>
        <begin position="131"/>
        <end position="144"/>
    </location>
</feature>
<dbReference type="PANTHER" id="PTHR38696:SF1">
    <property type="entry name" value="MEDIATOR OF RNA POLYMERASE II TRANSCRIPTION SUBUNIT 13"/>
    <property type="match status" value="1"/>
</dbReference>
<dbReference type="HOGENOM" id="CLU_709776_0_0_1"/>
<dbReference type="EMBL" id="KL198080">
    <property type="protein sequence ID" value="KDQ09261.1"/>
    <property type="molecule type" value="Genomic_DNA"/>
</dbReference>
<feature type="compositionally biased region" description="Basic and acidic residues" evidence="1">
    <location>
        <begin position="19"/>
        <end position="35"/>
    </location>
</feature>
<protein>
    <submittedName>
        <fullName evidence="2">Uncharacterized protein</fullName>
    </submittedName>
</protein>
<dbReference type="OrthoDB" id="3255427at2759"/>
<organism evidence="2 3">
    <name type="scientific">Botryobasidium botryosum (strain FD-172 SS1)</name>
    <dbReference type="NCBI Taxonomy" id="930990"/>
    <lineage>
        <taxon>Eukaryota</taxon>
        <taxon>Fungi</taxon>
        <taxon>Dikarya</taxon>
        <taxon>Basidiomycota</taxon>
        <taxon>Agaricomycotina</taxon>
        <taxon>Agaricomycetes</taxon>
        <taxon>Cantharellales</taxon>
        <taxon>Botryobasidiaceae</taxon>
        <taxon>Botryobasidium</taxon>
    </lineage>
</organism>
<feature type="region of interest" description="Disordered" evidence="1">
    <location>
        <begin position="101"/>
        <end position="152"/>
    </location>
</feature>
<accession>A0A067MCE6</accession>
<evidence type="ECO:0000256" key="1">
    <source>
        <dbReference type="SAM" id="MobiDB-lite"/>
    </source>
</evidence>
<dbReference type="PANTHER" id="PTHR38696">
    <property type="entry name" value="MEDIATOR OF RNA POLYMERASE II TRANSCRIPTION SUBUNIT 13"/>
    <property type="match status" value="1"/>
</dbReference>